<dbReference type="Pfam" id="PF06990">
    <property type="entry name" value="Gal-3-0_sulfotr"/>
    <property type="match status" value="1"/>
</dbReference>
<dbReference type="GO" id="GO:0001733">
    <property type="term" value="F:galactosylceramide sulfotransferase activity"/>
    <property type="evidence" value="ECO:0007669"/>
    <property type="project" value="InterPro"/>
</dbReference>
<evidence type="ECO:0000256" key="7">
    <source>
        <dbReference type="ARBA" id="ARBA00023034"/>
    </source>
</evidence>
<name>A0A8W8I658_MAGGI</name>
<dbReference type="InterPro" id="IPR009729">
    <property type="entry name" value="Gal-3-0_sulfotransfrase"/>
</dbReference>
<keyword evidence="3" id="KW-0808">Transferase</keyword>
<dbReference type="InterPro" id="IPR011992">
    <property type="entry name" value="EF-hand-dom_pair"/>
</dbReference>
<evidence type="ECO:0000256" key="3">
    <source>
        <dbReference type="ARBA" id="ARBA00022679"/>
    </source>
</evidence>
<evidence type="ECO:0000259" key="12">
    <source>
        <dbReference type="PROSITE" id="PS50222"/>
    </source>
</evidence>
<dbReference type="Gene3D" id="3.40.50.300">
    <property type="entry name" value="P-loop containing nucleotide triphosphate hydrolases"/>
    <property type="match status" value="1"/>
</dbReference>
<dbReference type="GO" id="GO:0005509">
    <property type="term" value="F:calcium ion binding"/>
    <property type="evidence" value="ECO:0007669"/>
    <property type="project" value="InterPro"/>
</dbReference>
<dbReference type="Gene3D" id="1.10.238.10">
    <property type="entry name" value="EF-hand"/>
    <property type="match status" value="1"/>
</dbReference>
<evidence type="ECO:0000256" key="6">
    <source>
        <dbReference type="ARBA" id="ARBA00022989"/>
    </source>
</evidence>
<dbReference type="SUPFAM" id="SSF47473">
    <property type="entry name" value="EF-hand"/>
    <property type="match status" value="1"/>
</dbReference>
<proteinExistence type="inferred from homology"/>
<evidence type="ECO:0000256" key="2">
    <source>
        <dbReference type="ARBA" id="ARBA00008124"/>
    </source>
</evidence>
<evidence type="ECO:0000256" key="4">
    <source>
        <dbReference type="ARBA" id="ARBA00022692"/>
    </source>
</evidence>
<evidence type="ECO:0000256" key="10">
    <source>
        <dbReference type="SAM" id="MobiDB-lite"/>
    </source>
</evidence>
<evidence type="ECO:0000256" key="5">
    <source>
        <dbReference type="ARBA" id="ARBA00022968"/>
    </source>
</evidence>
<protein>
    <recommendedName>
        <fullName evidence="12">EF-hand domain-containing protein</fullName>
    </recommendedName>
</protein>
<dbReference type="PANTHER" id="PTHR14647:SF87">
    <property type="entry name" value="PUTATIVE-RELATED"/>
    <property type="match status" value="1"/>
</dbReference>
<keyword evidence="7" id="KW-0333">Golgi apparatus</keyword>
<feature type="region of interest" description="Disordered" evidence="10">
    <location>
        <begin position="107"/>
        <end position="148"/>
    </location>
</feature>
<keyword evidence="4 11" id="KW-0812">Transmembrane</keyword>
<feature type="compositionally biased region" description="Acidic residues" evidence="10">
    <location>
        <begin position="107"/>
        <end position="125"/>
    </location>
</feature>
<keyword evidence="14" id="KW-1185">Reference proteome</keyword>
<dbReference type="AlphaFoldDB" id="A0A8W8I658"/>
<feature type="domain" description="EF-hand" evidence="12">
    <location>
        <begin position="11"/>
        <end position="46"/>
    </location>
</feature>
<evidence type="ECO:0000313" key="14">
    <source>
        <dbReference type="Proteomes" id="UP000005408"/>
    </source>
</evidence>
<keyword evidence="5" id="KW-0735">Signal-anchor</keyword>
<sequence>MDVEDVEDVDQYIAQLRDVFDSCDIYDQGYLSRSELLALCHKLQLDDQAEDIVNHLTNNAQCEQIDFEQFKDNFVKILCQSTVERVEQQNDVSLTDSVHEQFMDADQFEDADEEEEEEESDDLVEEGGRESEENPQEMPGFEKHEEDTKEQEFIATSFDLLDLQEEELSPKFVMGNKKYGRRSRPFESKDFEELMKLTTENESANHSDHTQAEKVVPELDRVCKRPPLPPKKGKQQKDSQKIITCALMYAIVMVAPRFIIRRVIPVVIFLICIILLTRHLPVDKRDRTLAVSDNSALDEVKYWEERVSNDINTSSERTNFVFIKCMKCATQTVANALRRFAFTRRLNVLLPRDNNIYLGWPYLMDKVDYRPSDKKFNCLMEHAIYSRNIMKPLFPSDTKYITIIREPWSHFQSTFYYFKVHVITDMNNALDPLVEYLKQIRKYEAIYKHHNSYPYRYCIPDGFSVTKNLLSHCLGMPLGFPENRTDISHNEASVYSYLKQLDGEFGLVMIMEYFDESMVFLKKLMRWSFKDIVYEKVNVGNYSTEPYPDSIKDIHKKWSSVDYLLYDHFRKKMELKIRNGGLEFQNELRQFKKILREVNRFCKSVKQSSRLTTKLTLREFTFSGHECAFMAEDVNHLELLQKRSDAELKEKIPSYKRTC</sequence>
<organism evidence="13 14">
    <name type="scientific">Magallana gigas</name>
    <name type="common">Pacific oyster</name>
    <name type="synonym">Crassostrea gigas</name>
    <dbReference type="NCBI Taxonomy" id="29159"/>
    <lineage>
        <taxon>Eukaryota</taxon>
        <taxon>Metazoa</taxon>
        <taxon>Spiralia</taxon>
        <taxon>Lophotrochozoa</taxon>
        <taxon>Mollusca</taxon>
        <taxon>Bivalvia</taxon>
        <taxon>Autobranchia</taxon>
        <taxon>Pteriomorphia</taxon>
        <taxon>Ostreida</taxon>
        <taxon>Ostreoidea</taxon>
        <taxon>Ostreidae</taxon>
        <taxon>Magallana</taxon>
    </lineage>
</organism>
<dbReference type="SUPFAM" id="SSF52540">
    <property type="entry name" value="P-loop containing nucleoside triphosphate hydrolases"/>
    <property type="match status" value="1"/>
</dbReference>
<evidence type="ECO:0000256" key="8">
    <source>
        <dbReference type="ARBA" id="ARBA00023136"/>
    </source>
</evidence>
<reference evidence="13" key="1">
    <citation type="submission" date="2022-08" db="UniProtKB">
        <authorList>
            <consortium name="EnsemblMetazoa"/>
        </authorList>
    </citation>
    <scope>IDENTIFICATION</scope>
    <source>
        <strain evidence="13">05x7-T-G4-1.051#20</strain>
    </source>
</reference>
<dbReference type="InterPro" id="IPR027417">
    <property type="entry name" value="P-loop_NTPase"/>
</dbReference>
<comment type="subcellular location">
    <subcellularLocation>
        <location evidence="1">Golgi apparatus membrane</location>
        <topology evidence="1">Single-pass type II membrane protein</topology>
    </subcellularLocation>
</comment>
<dbReference type="PROSITE" id="PS50222">
    <property type="entry name" value="EF_HAND_2"/>
    <property type="match status" value="1"/>
</dbReference>
<accession>A0A8W8I658</accession>
<evidence type="ECO:0000256" key="1">
    <source>
        <dbReference type="ARBA" id="ARBA00004323"/>
    </source>
</evidence>
<evidence type="ECO:0000256" key="9">
    <source>
        <dbReference type="ARBA" id="ARBA00023180"/>
    </source>
</evidence>
<dbReference type="PANTHER" id="PTHR14647">
    <property type="entry name" value="GALACTOSE-3-O-SULFOTRANSFERASE"/>
    <property type="match status" value="1"/>
</dbReference>
<evidence type="ECO:0000313" key="13">
    <source>
        <dbReference type="EnsemblMetazoa" id="G12555.10:cds"/>
    </source>
</evidence>
<evidence type="ECO:0000256" key="11">
    <source>
        <dbReference type="SAM" id="Phobius"/>
    </source>
</evidence>
<keyword evidence="8 11" id="KW-0472">Membrane</keyword>
<feature type="transmembrane region" description="Helical" evidence="11">
    <location>
        <begin position="266"/>
        <end position="282"/>
    </location>
</feature>
<dbReference type="Proteomes" id="UP000005408">
    <property type="component" value="Unassembled WGS sequence"/>
</dbReference>
<dbReference type="GO" id="GO:0009247">
    <property type="term" value="P:glycolipid biosynthetic process"/>
    <property type="evidence" value="ECO:0007669"/>
    <property type="project" value="InterPro"/>
</dbReference>
<dbReference type="InterPro" id="IPR002048">
    <property type="entry name" value="EF_hand_dom"/>
</dbReference>
<comment type="similarity">
    <text evidence="2">Belongs to the galactose-3-O-sulfotransferase family.</text>
</comment>
<dbReference type="EnsemblMetazoa" id="G12555.10">
    <property type="protein sequence ID" value="G12555.10:cds"/>
    <property type="gene ID" value="G12555"/>
</dbReference>
<keyword evidence="6 11" id="KW-1133">Transmembrane helix</keyword>
<dbReference type="GO" id="GO:0000139">
    <property type="term" value="C:Golgi membrane"/>
    <property type="evidence" value="ECO:0007669"/>
    <property type="project" value="UniProtKB-SubCell"/>
</dbReference>
<keyword evidence="9" id="KW-0325">Glycoprotein</keyword>